<feature type="binding site" evidence="12">
    <location>
        <position position="131"/>
    </location>
    <ligand>
        <name>NAD(+)</name>
        <dbReference type="ChEBI" id="CHEBI:57540"/>
    </ligand>
</feature>
<dbReference type="Proteomes" id="UP000006233">
    <property type="component" value="Unassembled WGS sequence"/>
</dbReference>
<feature type="binding site" evidence="12">
    <location>
        <begin position="120"/>
        <end position="123"/>
    </location>
    <ligand>
        <name>NAD(+)</name>
        <dbReference type="ChEBI" id="CHEBI:57540"/>
    </ligand>
</feature>
<sequence length="365" mass="39422">MIFMTKIINSPSKYIQGKDEIANLATYYKLRGNSGAYLLVDKFIFDNFKDKIVESFEKEGVNYHIEVFGGECSKNEINRNIDILKEKKCDAVFGIGGGKTLDAAKAVSYYENIPVFIIPTIASTDAPCSALSVIYTPNGEFEEYLFLKANPDMVIMDTDVIVNAPARLLVAGIGDALATYYEAKACVNSNASSIAGGGITKAAIAIAELCKDTLFQDGLKAKIAVENKVVTQAVENIIEANTYLSGIGFESGGLAAAHAIHNGLTILEEGHHMYHGEKVAFGTITQLVLENRCLCEIKKVVEFCKSVGLPTTLDQLGMGSVSKERLYEVAKASTAEGETIHNMPFKVTADDVFAAILVADELGKN</sequence>
<keyword evidence="2 10" id="KW-0479">Metal-binding</keyword>
<comment type="pathway">
    <text evidence="6">Polyol metabolism; glycerol fermentation; glycerone phosphate from glycerol (oxidative route): step 1/2.</text>
</comment>
<dbReference type="PIRSF" id="PIRSF000112">
    <property type="entry name" value="Glycerol_dehydrogenase"/>
    <property type="match status" value="1"/>
</dbReference>
<accession>C9MUJ0</accession>
<gene>
    <name evidence="14" type="ORF">GCWU000323_00209</name>
</gene>
<comment type="cofactor">
    <cofactor evidence="10">
        <name>Zn(2+)</name>
        <dbReference type="ChEBI" id="CHEBI:29105"/>
    </cofactor>
    <text evidence="10">Binds 1 zinc ion per subunit.</text>
</comment>
<dbReference type="InterPro" id="IPR016205">
    <property type="entry name" value="Glycerol_DH"/>
</dbReference>
<dbReference type="InterPro" id="IPR001670">
    <property type="entry name" value="ADH_Fe/GldA"/>
</dbReference>
<dbReference type="SUPFAM" id="SSF56796">
    <property type="entry name" value="Dehydroquinate synthase-like"/>
    <property type="match status" value="1"/>
</dbReference>
<proteinExistence type="inferred from homology"/>
<reference evidence="14 15" key="1">
    <citation type="submission" date="2009-09" db="EMBL/GenBank/DDBJ databases">
        <authorList>
            <person name="Weinstock G."/>
            <person name="Sodergren E."/>
            <person name="Clifton S."/>
            <person name="Fulton L."/>
            <person name="Fulton B."/>
            <person name="Courtney L."/>
            <person name="Fronick C."/>
            <person name="Harrison M."/>
            <person name="Strong C."/>
            <person name="Farmer C."/>
            <person name="Delahaunty K."/>
            <person name="Markovic C."/>
            <person name="Hall O."/>
            <person name="Minx P."/>
            <person name="Tomlinson C."/>
            <person name="Mitreva M."/>
            <person name="Nelson J."/>
            <person name="Hou S."/>
            <person name="Wollam A."/>
            <person name="Pepin K.H."/>
            <person name="Johnson M."/>
            <person name="Bhonagiri V."/>
            <person name="Nash W.E."/>
            <person name="Warren W."/>
            <person name="Chinwalla A."/>
            <person name="Mardis E.R."/>
            <person name="Wilson R.K."/>
        </authorList>
    </citation>
    <scope>NUCLEOTIDE SEQUENCE [LARGE SCALE GENOMIC DNA]</scope>
    <source>
        <strain evidence="14 15">F0254</strain>
    </source>
</reference>
<dbReference type="GO" id="GO:0005829">
    <property type="term" value="C:cytosol"/>
    <property type="evidence" value="ECO:0007669"/>
    <property type="project" value="TreeGrafter"/>
</dbReference>
<keyword evidence="3" id="KW-0319">Glycerol metabolism</keyword>
<evidence type="ECO:0000256" key="8">
    <source>
        <dbReference type="ARBA" id="ARBA00040132"/>
    </source>
</evidence>
<comment type="similarity">
    <text evidence="1">Belongs to the iron-containing alcohol dehydrogenase family.</text>
</comment>
<dbReference type="EMBL" id="ACVB02000006">
    <property type="protein sequence ID" value="EEX75610.1"/>
    <property type="molecule type" value="Genomic_DNA"/>
</dbReference>
<dbReference type="NCBIfam" id="NF006941">
    <property type="entry name" value="PRK09423.1"/>
    <property type="match status" value="1"/>
</dbReference>
<feature type="binding site" evidence="12">
    <location>
        <position position="135"/>
    </location>
    <ligand>
        <name>NAD(+)</name>
        <dbReference type="ChEBI" id="CHEBI:57540"/>
    </ligand>
</feature>
<dbReference type="InterPro" id="IPR018211">
    <property type="entry name" value="ADH_Fe_CS"/>
</dbReference>
<evidence type="ECO:0000256" key="4">
    <source>
        <dbReference type="ARBA" id="ARBA00023002"/>
    </source>
</evidence>
<dbReference type="AlphaFoldDB" id="C9MUJ0"/>
<dbReference type="EC" id="1.1.1.6" evidence="7"/>
<dbReference type="PROSITE" id="PS00060">
    <property type="entry name" value="ADH_IRON_2"/>
    <property type="match status" value="1"/>
</dbReference>
<comment type="catalytic activity">
    <reaction evidence="9">
        <text>glycerol + NAD(+) = dihydroxyacetone + NADH + H(+)</text>
        <dbReference type="Rhea" id="RHEA:13769"/>
        <dbReference type="ChEBI" id="CHEBI:15378"/>
        <dbReference type="ChEBI" id="CHEBI:16016"/>
        <dbReference type="ChEBI" id="CHEBI:17754"/>
        <dbReference type="ChEBI" id="CHEBI:57540"/>
        <dbReference type="ChEBI" id="CHEBI:57945"/>
        <dbReference type="EC" id="1.1.1.6"/>
    </reaction>
</comment>
<dbReference type="Pfam" id="PF00465">
    <property type="entry name" value="Fe-ADH"/>
    <property type="match status" value="1"/>
</dbReference>
<dbReference type="PANTHER" id="PTHR43616">
    <property type="entry name" value="GLYCEROL DEHYDROGENASE"/>
    <property type="match status" value="1"/>
</dbReference>
<dbReference type="PROSITE" id="PS00913">
    <property type="entry name" value="ADH_IRON_1"/>
    <property type="match status" value="1"/>
</dbReference>
<feature type="domain" description="Alcohol dehydrogenase iron-type/glycerol dehydrogenase GldA" evidence="13">
    <location>
        <begin position="11"/>
        <end position="158"/>
    </location>
</feature>
<evidence type="ECO:0000256" key="1">
    <source>
        <dbReference type="ARBA" id="ARBA00007358"/>
    </source>
</evidence>
<dbReference type="HOGENOM" id="CLU_044754_1_0_0"/>
<evidence type="ECO:0000256" key="11">
    <source>
        <dbReference type="PIRSR" id="PIRSR000112-2"/>
    </source>
</evidence>
<dbReference type="Gene3D" id="3.40.50.1970">
    <property type="match status" value="1"/>
</dbReference>
<dbReference type="GO" id="GO:0008888">
    <property type="term" value="F:glycerol dehydrogenase (NAD+) activity"/>
    <property type="evidence" value="ECO:0007669"/>
    <property type="project" value="UniProtKB-EC"/>
</dbReference>
<feature type="binding site" evidence="10">
    <location>
        <position position="175"/>
    </location>
    <ligand>
        <name>glycerol</name>
        <dbReference type="ChEBI" id="CHEBI:17754"/>
    </ligand>
</feature>
<evidence type="ECO:0000256" key="12">
    <source>
        <dbReference type="PIRSR" id="PIRSR000112-3"/>
    </source>
</evidence>
<name>C9MUJ0_9FUSO</name>
<evidence type="ECO:0000256" key="3">
    <source>
        <dbReference type="ARBA" id="ARBA00022798"/>
    </source>
</evidence>
<dbReference type="GO" id="GO:0046872">
    <property type="term" value="F:metal ion binding"/>
    <property type="evidence" value="ECO:0007669"/>
    <property type="project" value="UniProtKB-KW"/>
</dbReference>
<protein>
    <recommendedName>
        <fullName evidence="8">Glycerol dehydrogenase</fullName>
        <ecNumber evidence="7">1.1.1.6</ecNumber>
    </recommendedName>
</protein>
<evidence type="ECO:0000256" key="5">
    <source>
        <dbReference type="ARBA" id="ARBA00023027"/>
    </source>
</evidence>
<keyword evidence="5 12" id="KW-0520">NAD</keyword>
<feature type="binding site" evidence="12">
    <location>
        <begin position="98"/>
        <end position="102"/>
    </location>
    <ligand>
        <name>NAD(+)</name>
        <dbReference type="ChEBI" id="CHEBI:57540"/>
    </ligand>
</feature>
<dbReference type="STRING" id="634994.GCWU000323_00209"/>
<keyword evidence="10" id="KW-0862">Zinc</keyword>
<keyword evidence="4 14" id="KW-0560">Oxidoreductase</keyword>
<feature type="binding site" evidence="12">
    <location>
        <position position="129"/>
    </location>
    <ligand>
        <name>NAD(+)</name>
        <dbReference type="ChEBI" id="CHEBI:57540"/>
    </ligand>
</feature>
<comment type="caution">
    <text evidence="14">The sequence shown here is derived from an EMBL/GenBank/DDBJ whole genome shotgun (WGS) entry which is preliminary data.</text>
</comment>
<feature type="binding site" evidence="10">
    <location>
        <position position="258"/>
    </location>
    <ligand>
        <name>glycerol</name>
        <dbReference type="ChEBI" id="CHEBI:17754"/>
    </ligand>
</feature>
<dbReference type="GO" id="GO:0015980">
    <property type="term" value="P:energy derivation by oxidation of organic compounds"/>
    <property type="evidence" value="ECO:0007669"/>
    <property type="project" value="UniProtKB-ARBA"/>
</dbReference>
<evidence type="ECO:0000256" key="6">
    <source>
        <dbReference type="ARBA" id="ARBA00037918"/>
    </source>
</evidence>
<dbReference type="PANTHER" id="PTHR43616:SF5">
    <property type="entry name" value="GLYCEROL DEHYDROGENASE 1"/>
    <property type="match status" value="1"/>
</dbReference>
<dbReference type="CDD" id="cd08170">
    <property type="entry name" value="GlyDH"/>
    <property type="match status" value="1"/>
</dbReference>
<feature type="binding site" evidence="11">
    <location>
        <position position="125"/>
    </location>
    <ligand>
        <name>glycerol</name>
        <dbReference type="ChEBI" id="CHEBI:17754"/>
    </ligand>
</feature>
<evidence type="ECO:0000313" key="15">
    <source>
        <dbReference type="Proteomes" id="UP000006233"/>
    </source>
</evidence>
<dbReference type="eggNOG" id="COG0371">
    <property type="taxonomic scope" value="Bacteria"/>
</dbReference>
<evidence type="ECO:0000259" key="13">
    <source>
        <dbReference type="Pfam" id="PF00465"/>
    </source>
</evidence>
<feature type="binding site" evidence="10">
    <location>
        <position position="275"/>
    </location>
    <ligand>
        <name>glycerol</name>
        <dbReference type="ChEBI" id="CHEBI:17754"/>
    </ligand>
</feature>
<evidence type="ECO:0000256" key="2">
    <source>
        <dbReference type="ARBA" id="ARBA00022723"/>
    </source>
</evidence>
<evidence type="ECO:0000256" key="9">
    <source>
        <dbReference type="ARBA" id="ARBA00049006"/>
    </source>
</evidence>
<evidence type="ECO:0000313" key="14">
    <source>
        <dbReference type="EMBL" id="EEX75610.1"/>
    </source>
</evidence>
<dbReference type="GO" id="GO:0019563">
    <property type="term" value="P:glycerol catabolic process"/>
    <property type="evidence" value="ECO:0007669"/>
    <property type="project" value="UniProtKB-ARBA"/>
</dbReference>
<evidence type="ECO:0000256" key="7">
    <source>
        <dbReference type="ARBA" id="ARBA00039147"/>
    </source>
</evidence>
<evidence type="ECO:0000256" key="10">
    <source>
        <dbReference type="PIRSR" id="PIRSR000112-1"/>
    </source>
</evidence>
<organism evidence="14 15">
    <name type="scientific">Leptotrichia hofstadii F0254</name>
    <dbReference type="NCBI Taxonomy" id="634994"/>
    <lineage>
        <taxon>Bacteria</taxon>
        <taxon>Fusobacteriati</taxon>
        <taxon>Fusobacteriota</taxon>
        <taxon>Fusobacteriia</taxon>
        <taxon>Fusobacteriales</taxon>
        <taxon>Leptotrichiaceae</taxon>
        <taxon>Leptotrichia</taxon>
    </lineage>
</organism>
<dbReference type="FunFam" id="3.40.50.1970:FF:000005">
    <property type="entry name" value="Glycerol dehydrogenase"/>
    <property type="match status" value="1"/>
</dbReference>
<dbReference type="Gene3D" id="1.20.1090.10">
    <property type="entry name" value="Dehydroquinate synthase-like - alpha domain"/>
    <property type="match status" value="1"/>
</dbReference>